<dbReference type="EMBL" id="FOQE01000047">
    <property type="protein sequence ID" value="SFH88623.1"/>
    <property type="molecule type" value="Genomic_DNA"/>
</dbReference>
<keyword evidence="3" id="KW-1185">Reference proteome</keyword>
<proteinExistence type="predicted"/>
<dbReference type="OrthoDB" id="2168138at2"/>
<dbReference type="PANTHER" id="PTHR10948">
    <property type="entry name" value="TRANSPOSASE"/>
    <property type="match status" value="1"/>
</dbReference>
<dbReference type="GO" id="GO:0003676">
    <property type="term" value="F:nucleic acid binding"/>
    <property type="evidence" value="ECO:0007669"/>
    <property type="project" value="InterPro"/>
</dbReference>
<dbReference type="GO" id="GO:0015074">
    <property type="term" value="P:DNA integration"/>
    <property type="evidence" value="ECO:0007669"/>
    <property type="project" value="InterPro"/>
</dbReference>
<dbReference type="PROSITE" id="PS50994">
    <property type="entry name" value="INTEGRASE"/>
    <property type="match status" value="1"/>
</dbReference>
<dbReference type="InterPro" id="IPR051917">
    <property type="entry name" value="Transposase-Integrase"/>
</dbReference>
<gene>
    <name evidence="2" type="ORF">SAMN04489868_1471</name>
</gene>
<dbReference type="GO" id="GO:0032196">
    <property type="term" value="P:transposition"/>
    <property type="evidence" value="ECO:0007669"/>
    <property type="project" value="TreeGrafter"/>
</dbReference>
<feature type="domain" description="Integrase catalytic" evidence="1">
    <location>
        <begin position="1"/>
        <end position="114"/>
    </location>
</feature>
<organism evidence="2 3">
    <name type="scientific">Pisciglobus halotolerans</name>
    <dbReference type="NCBI Taxonomy" id="745365"/>
    <lineage>
        <taxon>Bacteria</taxon>
        <taxon>Bacillati</taxon>
        <taxon>Bacillota</taxon>
        <taxon>Bacilli</taxon>
        <taxon>Lactobacillales</taxon>
        <taxon>Carnobacteriaceae</taxon>
    </lineage>
</organism>
<feature type="non-terminal residue" evidence="2">
    <location>
        <position position="1"/>
    </location>
</feature>
<dbReference type="InterPro" id="IPR012337">
    <property type="entry name" value="RNaseH-like_sf"/>
</dbReference>
<dbReference type="NCBIfam" id="NF033563">
    <property type="entry name" value="transpos_IS30"/>
    <property type="match status" value="1"/>
</dbReference>
<evidence type="ECO:0000259" key="1">
    <source>
        <dbReference type="PROSITE" id="PS50994"/>
    </source>
</evidence>
<dbReference type="PANTHER" id="PTHR10948:SF23">
    <property type="entry name" value="TRANSPOSASE INSI FOR INSERTION SEQUENCE ELEMENT IS30A-RELATED"/>
    <property type="match status" value="1"/>
</dbReference>
<dbReference type="AlphaFoldDB" id="A0A1I3DPN0"/>
<dbReference type="RefSeq" id="WP_143074511.1">
    <property type="nucleotide sequence ID" value="NZ_FOQE01000047.1"/>
</dbReference>
<sequence>SADLIQNAALQLMEKQGNEQFKSLTTDNGSEFALLSQIEEQTSSVEVFFAHAFASWEKGTNERHNGLLREFVPKGHSLRNLRYQELQLYTDAINERPRRILDYATPKECLASEIDRIVAA</sequence>
<dbReference type="InterPro" id="IPR001584">
    <property type="entry name" value="Integrase_cat-core"/>
</dbReference>
<protein>
    <recommendedName>
        <fullName evidence="1">Integrase catalytic domain-containing protein</fullName>
    </recommendedName>
</protein>
<accession>A0A1I3DPN0</accession>
<evidence type="ECO:0000313" key="2">
    <source>
        <dbReference type="EMBL" id="SFH88623.1"/>
    </source>
</evidence>
<evidence type="ECO:0000313" key="3">
    <source>
        <dbReference type="Proteomes" id="UP000198668"/>
    </source>
</evidence>
<dbReference type="GO" id="GO:0004803">
    <property type="term" value="F:transposase activity"/>
    <property type="evidence" value="ECO:0007669"/>
    <property type="project" value="TreeGrafter"/>
</dbReference>
<reference evidence="2 3" key="1">
    <citation type="submission" date="2016-10" db="EMBL/GenBank/DDBJ databases">
        <authorList>
            <person name="de Groot N.N."/>
        </authorList>
    </citation>
    <scope>NUCLEOTIDE SEQUENCE [LARGE SCALE GENOMIC DNA]</scope>
    <source>
        <strain evidence="2 3">DSM 27630</strain>
    </source>
</reference>
<name>A0A1I3DPN0_9LACT</name>
<dbReference type="Proteomes" id="UP000198668">
    <property type="component" value="Unassembled WGS sequence"/>
</dbReference>
<dbReference type="GO" id="GO:0005829">
    <property type="term" value="C:cytosol"/>
    <property type="evidence" value="ECO:0007669"/>
    <property type="project" value="TreeGrafter"/>
</dbReference>
<dbReference type="InterPro" id="IPR036397">
    <property type="entry name" value="RNaseH_sf"/>
</dbReference>
<dbReference type="Gene3D" id="3.30.420.10">
    <property type="entry name" value="Ribonuclease H-like superfamily/Ribonuclease H"/>
    <property type="match status" value="1"/>
</dbReference>
<dbReference type="InterPro" id="IPR053392">
    <property type="entry name" value="Transposase_IS30-like"/>
</dbReference>
<dbReference type="SUPFAM" id="SSF53098">
    <property type="entry name" value="Ribonuclease H-like"/>
    <property type="match status" value="1"/>
</dbReference>